<dbReference type="AlphaFoldDB" id="A0A9N9I064"/>
<sequence length="125" mass="14396">MPLHLLSSIIELYENDNECSPEILEGLKQFISTMKDYLNLIPAFEKNIKESEITLHLYVSFTLPNKDQVRATKNYHNAPMFSDIAVYMDSEQEIKTFSGYCFAKVLLLVCIELENTTTLNLALIR</sequence>
<evidence type="ECO:0000313" key="1">
    <source>
        <dbReference type="EMBL" id="CAG8714629.1"/>
    </source>
</evidence>
<proteinExistence type="predicted"/>
<evidence type="ECO:0000313" key="2">
    <source>
        <dbReference type="Proteomes" id="UP000789759"/>
    </source>
</evidence>
<name>A0A9N9I064_9GLOM</name>
<reference evidence="1" key="1">
    <citation type="submission" date="2021-06" db="EMBL/GenBank/DDBJ databases">
        <authorList>
            <person name="Kallberg Y."/>
            <person name="Tangrot J."/>
            <person name="Rosling A."/>
        </authorList>
    </citation>
    <scope>NUCLEOTIDE SEQUENCE</scope>
    <source>
        <strain evidence="1">FL966</strain>
    </source>
</reference>
<organism evidence="1 2">
    <name type="scientific">Cetraspora pellucida</name>
    <dbReference type="NCBI Taxonomy" id="1433469"/>
    <lineage>
        <taxon>Eukaryota</taxon>
        <taxon>Fungi</taxon>
        <taxon>Fungi incertae sedis</taxon>
        <taxon>Mucoromycota</taxon>
        <taxon>Glomeromycotina</taxon>
        <taxon>Glomeromycetes</taxon>
        <taxon>Diversisporales</taxon>
        <taxon>Gigasporaceae</taxon>
        <taxon>Cetraspora</taxon>
    </lineage>
</organism>
<dbReference type="EMBL" id="CAJVQA010012214">
    <property type="protein sequence ID" value="CAG8714629.1"/>
    <property type="molecule type" value="Genomic_DNA"/>
</dbReference>
<keyword evidence="2" id="KW-1185">Reference proteome</keyword>
<protein>
    <submittedName>
        <fullName evidence="1">12675_t:CDS:1</fullName>
    </submittedName>
</protein>
<gene>
    <name evidence="1" type="ORF">CPELLU_LOCUS12517</name>
</gene>
<accession>A0A9N9I064</accession>
<comment type="caution">
    <text evidence="1">The sequence shown here is derived from an EMBL/GenBank/DDBJ whole genome shotgun (WGS) entry which is preliminary data.</text>
</comment>
<dbReference type="Proteomes" id="UP000789759">
    <property type="component" value="Unassembled WGS sequence"/>
</dbReference>